<keyword evidence="1" id="KW-0001">2Fe-2S</keyword>
<dbReference type="Proteomes" id="UP000836597">
    <property type="component" value="Chromosome"/>
</dbReference>
<keyword evidence="1" id="KW-0479">Metal-binding</keyword>
<dbReference type="GO" id="GO:0051537">
    <property type="term" value="F:2 iron, 2 sulfur cluster binding"/>
    <property type="evidence" value="ECO:0007669"/>
    <property type="project" value="UniProtKB-KW"/>
</dbReference>
<evidence type="ECO:0000256" key="1">
    <source>
        <dbReference type="PIRSR" id="PIRSR006816-2"/>
    </source>
</evidence>
<accession>A0A8S0WAD2</accession>
<keyword evidence="1" id="KW-0408">Iron</keyword>
<dbReference type="InterPro" id="IPR017938">
    <property type="entry name" value="Riboflavin_synthase-like_b-brl"/>
</dbReference>
<dbReference type="PROSITE" id="PS51384">
    <property type="entry name" value="FAD_FR"/>
    <property type="match status" value="1"/>
</dbReference>
<dbReference type="RefSeq" id="WP_240986566.1">
    <property type="nucleotide sequence ID" value="NZ_CDGJ01000124.1"/>
</dbReference>
<dbReference type="Gene3D" id="3.40.50.80">
    <property type="entry name" value="Nucleotide-binding domain of ferredoxin-NADP reductase (FNR) module"/>
    <property type="match status" value="1"/>
</dbReference>
<dbReference type="GO" id="GO:0046872">
    <property type="term" value="F:metal ion binding"/>
    <property type="evidence" value="ECO:0007669"/>
    <property type="project" value="UniProtKB-KW"/>
</dbReference>
<proteinExistence type="predicted"/>
<dbReference type="GO" id="GO:0016491">
    <property type="term" value="F:oxidoreductase activity"/>
    <property type="evidence" value="ECO:0007669"/>
    <property type="project" value="UniProtKB-KW"/>
</dbReference>
<keyword evidence="1" id="KW-0411">Iron-sulfur</keyword>
<dbReference type="InterPro" id="IPR017927">
    <property type="entry name" value="FAD-bd_FR_type"/>
</dbReference>
<protein>
    <submittedName>
        <fullName evidence="3">Cytochrome-c3 hydrogenase, gamma subunit</fullName>
        <ecNumber evidence="3">1.-.-.-</ecNumber>
    </submittedName>
    <submittedName>
        <fullName evidence="4">Sulfhydrogenase 1 subunit gamma</fullName>
    </submittedName>
</protein>
<dbReference type="EMBL" id="CDGJ01000124">
    <property type="protein sequence ID" value="CEJ09322.1"/>
    <property type="molecule type" value="Genomic_DNA"/>
</dbReference>
<dbReference type="CDD" id="cd06221">
    <property type="entry name" value="sulfite_reductase_like"/>
    <property type="match status" value="1"/>
</dbReference>
<dbReference type="GO" id="GO:0050660">
    <property type="term" value="F:flavin adenine dinucleotide binding"/>
    <property type="evidence" value="ECO:0007669"/>
    <property type="project" value="InterPro"/>
</dbReference>
<evidence type="ECO:0000313" key="5">
    <source>
        <dbReference type="Proteomes" id="UP001071230"/>
    </source>
</evidence>
<evidence type="ECO:0000313" key="3">
    <source>
        <dbReference type="EMBL" id="CAA7603349.1"/>
    </source>
</evidence>
<dbReference type="Gene3D" id="2.40.30.10">
    <property type="entry name" value="Translation factors"/>
    <property type="match status" value="1"/>
</dbReference>
<feature type="domain" description="FAD-binding FR-type" evidence="2">
    <location>
        <begin position="20"/>
        <end position="115"/>
    </location>
</feature>
<dbReference type="InterPro" id="IPR012165">
    <property type="entry name" value="Cyt_c3_hydrogenase_gsu"/>
</dbReference>
<comment type="cofactor">
    <cofactor evidence="1">
        <name>[2Fe-2S] cluster</name>
        <dbReference type="ChEBI" id="CHEBI:190135"/>
    </cofactor>
    <text evidence="1">Binds 1 [2Fe-2S] cluster per subunit.</text>
</comment>
<dbReference type="InterPro" id="IPR001433">
    <property type="entry name" value="OxRdtase_FAD/NAD-bd"/>
</dbReference>
<dbReference type="PRINTS" id="PR00410">
    <property type="entry name" value="PHEHYDRXLASE"/>
</dbReference>
<dbReference type="EMBL" id="LR746496">
    <property type="protein sequence ID" value="CAA7603349.1"/>
    <property type="molecule type" value="Genomic_DNA"/>
</dbReference>
<feature type="binding site" evidence="1">
    <location>
        <position position="257"/>
    </location>
    <ligand>
        <name>[2Fe-2S] cluster</name>
        <dbReference type="ChEBI" id="CHEBI:190135"/>
    </ligand>
</feature>
<dbReference type="InterPro" id="IPR039261">
    <property type="entry name" value="FNR_nucleotide-bd"/>
</dbReference>
<dbReference type="PANTHER" id="PTHR43513">
    <property type="entry name" value="DIHYDROOROTATE DEHYDROGENASE B (NAD(+)), ELECTRON TRANSFER SUBUNIT"/>
    <property type="match status" value="1"/>
</dbReference>
<keyword evidence="5" id="KW-1185">Reference proteome</keyword>
<feature type="binding site" evidence="1">
    <location>
        <position position="260"/>
    </location>
    <ligand>
        <name>[2Fe-2S] cluster</name>
        <dbReference type="ChEBI" id="CHEBI:190135"/>
    </ligand>
</feature>
<dbReference type="PIRSF" id="PIRSF006816">
    <property type="entry name" value="Cyc3_hyd_g"/>
    <property type="match status" value="1"/>
</dbReference>
<sequence length="286" mass="31288">MANSLDPAATADDVKRINALLPVKAKILRITQETPDVKLFSISTLDEQLPFPVSPGQLVMLSVFGMGEAIFAASAGENCLEVAVKRVGILTEALHEAKAGQTMGIRGPYGNGFSLDIFQGRNLLFIAGGIGLAPVRSLIKHVLNHRKDFGHLQLIGGFRSPKDLVFKRELTEIWPVSEDFDVAITVDKAEEDWRGHVGYVPDLVKKLKPQLDETACILCGPPVMLKNTFNVLEELAFSPENIYTTLEMRMKCGIGQCGRCNIGSCYVCLDGPVFSLAQLRALPDEY</sequence>
<gene>
    <name evidence="4" type="ORF">DEACI_3806</name>
    <name evidence="3" type="ORF">DEACI_4172</name>
</gene>
<dbReference type="Pfam" id="PF00175">
    <property type="entry name" value="NAD_binding_1"/>
    <property type="match status" value="1"/>
</dbReference>
<name>A0A8S0WAD2_9FIRM</name>
<feature type="binding site" evidence="1">
    <location>
        <position position="268"/>
    </location>
    <ligand>
        <name>[2Fe-2S] cluster</name>
        <dbReference type="ChEBI" id="CHEBI:190135"/>
    </ligand>
</feature>
<dbReference type="GO" id="GO:0006221">
    <property type="term" value="P:pyrimidine nucleotide biosynthetic process"/>
    <property type="evidence" value="ECO:0007669"/>
    <property type="project" value="InterPro"/>
</dbReference>
<dbReference type="InterPro" id="IPR019480">
    <property type="entry name" value="Dihydroorotate_DH_Fe-S-bd"/>
</dbReference>
<dbReference type="PANTHER" id="PTHR43513:SF1">
    <property type="entry name" value="ANAEROBIC SULFITE REDUCTASE SUBUNIT B"/>
    <property type="match status" value="1"/>
</dbReference>
<organism evidence="3">
    <name type="scientific">Acididesulfobacillus acetoxydans</name>
    <dbReference type="NCBI Taxonomy" id="1561005"/>
    <lineage>
        <taxon>Bacteria</taxon>
        <taxon>Bacillati</taxon>
        <taxon>Bacillota</taxon>
        <taxon>Clostridia</taxon>
        <taxon>Eubacteriales</taxon>
        <taxon>Peptococcaceae</taxon>
        <taxon>Acididesulfobacillus</taxon>
    </lineage>
</organism>
<dbReference type="SUPFAM" id="SSF52343">
    <property type="entry name" value="Ferredoxin reductase-like, C-terminal NADP-linked domain"/>
    <property type="match status" value="1"/>
</dbReference>
<keyword evidence="3" id="KW-0560">Oxidoreductase</keyword>
<dbReference type="InterPro" id="IPR050353">
    <property type="entry name" value="PyrK_electron_transfer"/>
</dbReference>
<dbReference type="SUPFAM" id="SSF63380">
    <property type="entry name" value="Riboflavin synthase domain-like"/>
    <property type="match status" value="1"/>
</dbReference>
<dbReference type="EC" id="1.-.-.-" evidence="3"/>
<reference evidence="4" key="1">
    <citation type="submission" date="2014-11" db="EMBL/GenBank/DDBJ databases">
        <authorList>
            <person name="Hornung B.V."/>
        </authorList>
    </citation>
    <scope>NUCLEOTIDE SEQUENCE</scope>
    <source>
        <strain evidence="4">INE</strain>
    </source>
</reference>
<evidence type="ECO:0000313" key="4">
    <source>
        <dbReference type="EMBL" id="CEJ09322.1"/>
    </source>
</evidence>
<evidence type="ECO:0000259" key="2">
    <source>
        <dbReference type="PROSITE" id="PS51384"/>
    </source>
</evidence>
<dbReference type="KEGG" id="aacx:DEACI_4172"/>
<dbReference type="AlphaFoldDB" id="A0A8S0WAD2"/>
<dbReference type="Pfam" id="PF10418">
    <property type="entry name" value="DHODB_Fe-S_bind"/>
    <property type="match status" value="1"/>
</dbReference>
<reference evidence="3" key="2">
    <citation type="submission" date="2020-01" db="EMBL/GenBank/DDBJ databases">
        <authorList>
            <person name="Hornung B."/>
        </authorList>
    </citation>
    <scope>NUCLEOTIDE SEQUENCE</scope>
    <source>
        <strain evidence="3">PacBioINE</strain>
    </source>
</reference>
<feature type="binding site" evidence="1">
    <location>
        <position position="252"/>
    </location>
    <ligand>
        <name>[2Fe-2S] cluster</name>
        <dbReference type="ChEBI" id="CHEBI:190135"/>
    </ligand>
</feature>
<dbReference type="Proteomes" id="UP001071230">
    <property type="component" value="Unassembled WGS sequence"/>
</dbReference>